<dbReference type="Pfam" id="PF22982">
    <property type="entry name" value="WHD_HRQ1"/>
    <property type="match status" value="1"/>
</dbReference>
<dbReference type="Pfam" id="PF09369">
    <property type="entry name" value="MZB"/>
    <property type="match status" value="1"/>
</dbReference>
<dbReference type="OMA" id="PEFICTS"/>
<keyword evidence="2" id="KW-0067">ATP-binding</keyword>
<dbReference type="AlphaFoldDB" id="C1MPN4"/>
<dbReference type="SUPFAM" id="SSF52540">
    <property type="entry name" value="P-loop containing nucleoside triphosphate hydrolases"/>
    <property type="match status" value="1"/>
</dbReference>
<keyword evidence="7" id="KW-1185">Reference proteome</keyword>
<dbReference type="Gene3D" id="3.40.50.300">
    <property type="entry name" value="P-loop containing nucleotide triphosphate hydrolases"/>
    <property type="match status" value="2"/>
</dbReference>
<dbReference type="InterPro" id="IPR014001">
    <property type="entry name" value="Helicase_ATP-bd"/>
</dbReference>
<dbReference type="GO" id="GO:0005524">
    <property type="term" value="F:ATP binding"/>
    <property type="evidence" value="ECO:0007669"/>
    <property type="project" value="UniProtKB-KW"/>
</dbReference>
<dbReference type="SMART" id="SM00487">
    <property type="entry name" value="DEXDc"/>
    <property type="match status" value="1"/>
</dbReference>
<dbReference type="InterPro" id="IPR018973">
    <property type="entry name" value="MZB"/>
</dbReference>
<reference evidence="6 7" key="1">
    <citation type="journal article" date="2009" name="Science">
        <title>Green evolution and dynamic adaptations revealed by genomes of the marine picoeukaryotes Micromonas.</title>
        <authorList>
            <person name="Worden A.Z."/>
            <person name="Lee J.H."/>
            <person name="Mock T."/>
            <person name="Rouze P."/>
            <person name="Simmons M.P."/>
            <person name="Aerts A.L."/>
            <person name="Allen A.E."/>
            <person name="Cuvelier M.L."/>
            <person name="Derelle E."/>
            <person name="Everett M.V."/>
            <person name="Foulon E."/>
            <person name="Grimwood J."/>
            <person name="Gundlach H."/>
            <person name="Henrissat B."/>
            <person name="Napoli C."/>
            <person name="McDonald S.M."/>
            <person name="Parker M.S."/>
            <person name="Rombauts S."/>
            <person name="Salamov A."/>
            <person name="Von Dassow P."/>
            <person name="Badger J.H."/>
            <person name="Coutinho P.M."/>
            <person name="Demir E."/>
            <person name="Dubchak I."/>
            <person name="Gentemann C."/>
            <person name="Eikrem W."/>
            <person name="Gready J.E."/>
            <person name="John U."/>
            <person name="Lanier W."/>
            <person name="Lindquist E.A."/>
            <person name="Lucas S."/>
            <person name="Mayer K.F."/>
            <person name="Moreau H."/>
            <person name="Not F."/>
            <person name="Otillar R."/>
            <person name="Panaud O."/>
            <person name="Pangilinan J."/>
            <person name="Paulsen I."/>
            <person name="Piegu B."/>
            <person name="Poliakov A."/>
            <person name="Robbens S."/>
            <person name="Schmutz J."/>
            <person name="Toulza E."/>
            <person name="Wyss T."/>
            <person name="Zelensky A."/>
            <person name="Zhou K."/>
            <person name="Armbrust E.V."/>
            <person name="Bhattacharya D."/>
            <person name="Goodenough U.W."/>
            <person name="Van de Peer Y."/>
            <person name="Grigoriev I.V."/>
        </authorList>
    </citation>
    <scope>NUCLEOTIDE SEQUENCE [LARGE SCALE GENOMIC DNA]</scope>
    <source>
        <strain evidence="6 7">CCMP1545</strain>
    </source>
</reference>
<dbReference type="CDD" id="cd17923">
    <property type="entry name" value="DEXHc_Hrq1-like"/>
    <property type="match status" value="1"/>
</dbReference>
<accession>C1MPN4</accession>
<name>C1MPN4_MICPC</name>
<proteinExistence type="predicted"/>
<dbReference type="EMBL" id="GG663738">
    <property type="protein sequence ID" value="EEH57563.1"/>
    <property type="molecule type" value="Genomic_DNA"/>
</dbReference>
<dbReference type="SMART" id="SM00490">
    <property type="entry name" value="HELICc"/>
    <property type="match status" value="1"/>
</dbReference>
<gene>
    <name evidence="6" type="ORF">MICPUCDRAFT_10112</name>
</gene>
<dbReference type="CDD" id="cd18797">
    <property type="entry name" value="SF2_C_Hrq"/>
    <property type="match status" value="1"/>
</dbReference>
<evidence type="ECO:0000313" key="7">
    <source>
        <dbReference type="Proteomes" id="UP000001876"/>
    </source>
</evidence>
<evidence type="ECO:0000313" key="6">
    <source>
        <dbReference type="EMBL" id="EEH57563.1"/>
    </source>
</evidence>
<dbReference type="GO" id="GO:0036297">
    <property type="term" value="P:interstrand cross-link repair"/>
    <property type="evidence" value="ECO:0007669"/>
    <property type="project" value="TreeGrafter"/>
</dbReference>
<dbReference type="InterPro" id="IPR027417">
    <property type="entry name" value="P-loop_NTPase"/>
</dbReference>
<dbReference type="KEGG" id="mpp:MICPUCDRAFT_10112"/>
<dbReference type="OrthoDB" id="18781at2759"/>
<dbReference type="InterPro" id="IPR055227">
    <property type="entry name" value="HRQ1_WHD"/>
</dbReference>
<dbReference type="GO" id="GO:0043138">
    <property type="term" value="F:3'-5' DNA helicase activity"/>
    <property type="evidence" value="ECO:0007669"/>
    <property type="project" value="TreeGrafter"/>
</dbReference>
<dbReference type="PROSITE" id="PS51192">
    <property type="entry name" value="HELICASE_ATP_BIND_1"/>
    <property type="match status" value="1"/>
</dbReference>
<dbReference type="PANTHER" id="PTHR47957:SF4">
    <property type="entry name" value="ATP-DEPENDENT HELICASE"/>
    <property type="match status" value="1"/>
</dbReference>
<protein>
    <submittedName>
        <fullName evidence="6">Predicted protein</fullName>
    </submittedName>
</protein>
<dbReference type="Proteomes" id="UP000001876">
    <property type="component" value="Unassembled WGS sequence"/>
</dbReference>
<dbReference type="GO" id="GO:0003676">
    <property type="term" value="F:nucleic acid binding"/>
    <property type="evidence" value="ECO:0007669"/>
    <property type="project" value="InterPro"/>
</dbReference>
<dbReference type="GeneID" id="9683029"/>
<dbReference type="eggNOG" id="KOG4150">
    <property type="taxonomic scope" value="Eukaryota"/>
</dbReference>
<evidence type="ECO:0000259" key="5">
    <source>
        <dbReference type="PROSITE" id="PS51194"/>
    </source>
</evidence>
<feature type="non-terminal residue" evidence="6">
    <location>
        <position position="1"/>
    </location>
</feature>
<evidence type="ECO:0000256" key="1">
    <source>
        <dbReference type="ARBA" id="ARBA00022741"/>
    </source>
</evidence>
<keyword evidence="1" id="KW-0547">Nucleotide-binding</keyword>
<sequence>LYRHQKEAIHAAVGEKKSVVVSTPTASGKSLCYVLPLLHALGQKKSARALVLFPLKALANDQLAKLKAFPEAARKALEAAEGNIDGDGEGEDAGALSSHWSPYDRVGLVLTNPDSLHHFILPGYPRKWSKSFWANLTHVVIDEAHVHRGVAGSHFANVIRRVIRLCRVCGNDDVRFVCTSATISNPREHVLALTTKNPTCVTVRPGRPRSNNAAAKNNGGDEKTAQRRSAYAEAAEVIASLVKNNVRCLAFVSARSLTESVCRDARELLVKAGRQDLALLVDSYRAGYSVKERRNLEHRLASGEVSALVCTSALEMGIDVGTLDATVHVGVPETASAMWQQAGRAGRRRGCSLAVVVAAERPLDGFYLAHPSELFKRRPESALIDPANVSVLEAHLPCAAFETPIDPKTDCKLFDDAEAARLFRLGAERGETTAFFRPHHHVMLRGAPSGGDAWTLLDVTRGDSLQSGARELEKIEAHRAMSRIYPGCVHLSRHGQYKIERHDANARVAYCREYANPEVTYARERTAVMPLEKDPSAGIRERKVKRVGMARVFEGRVRVVETIHGYVVKRLHTQELIDEIPFNPGLPGSDFVTDAVWWDLPGELVRSKIAPDRLRAATQGALNVCAALVPAVAMCDARDVLGACDFLSSDGCNGSDGGTTGARMYLYDACPNGVGLASKTWTQLDALWEKALATTRECKCASGCPSCTQAGARGRD</sequence>
<evidence type="ECO:0000256" key="3">
    <source>
        <dbReference type="SAM" id="MobiDB-lite"/>
    </source>
</evidence>
<dbReference type="RefSeq" id="XP_003057612.1">
    <property type="nucleotide sequence ID" value="XM_003057566.1"/>
</dbReference>
<dbReference type="PROSITE" id="PS51194">
    <property type="entry name" value="HELICASE_CTER"/>
    <property type="match status" value="1"/>
</dbReference>
<dbReference type="GO" id="GO:0006289">
    <property type="term" value="P:nucleotide-excision repair"/>
    <property type="evidence" value="ECO:0007669"/>
    <property type="project" value="TreeGrafter"/>
</dbReference>
<dbReference type="Pfam" id="PF00270">
    <property type="entry name" value="DEAD"/>
    <property type="match status" value="1"/>
</dbReference>
<feature type="non-terminal residue" evidence="6">
    <location>
        <position position="716"/>
    </location>
</feature>
<dbReference type="InterPro" id="IPR001650">
    <property type="entry name" value="Helicase_C-like"/>
</dbReference>
<feature type="domain" description="Helicase C-terminal" evidence="5">
    <location>
        <begin position="236"/>
        <end position="390"/>
    </location>
</feature>
<organism evidence="7">
    <name type="scientific">Micromonas pusilla (strain CCMP1545)</name>
    <name type="common">Picoplanktonic green alga</name>
    <dbReference type="NCBI Taxonomy" id="564608"/>
    <lineage>
        <taxon>Eukaryota</taxon>
        <taxon>Viridiplantae</taxon>
        <taxon>Chlorophyta</taxon>
        <taxon>Mamiellophyceae</taxon>
        <taxon>Mamiellales</taxon>
        <taxon>Mamiellaceae</taxon>
        <taxon>Micromonas</taxon>
    </lineage>
</organism>
<feature type="domain" description="Helicase ATP-binding" evidence="4">
    <location>
        <begin position="10"/>
        <end position="201"/>
    </location>
</feature>
<dbReference type="InterPro" id="IPR011545">
    <property type="entry name" value="DEAD/DEAH_box_helicase_dom"/>
</dbReference>
<evidence type="ECO:0000256" key="2">
    <source>
        <dbReference type="ARBA" id="ARBA00022840"/>
    </source>
</evidence>
<dbReference type="PANTHER" id="PTHR47957">
    <property type="entry name" value="ATP-DEPENDENT HELICASE HRQ1"/>
    <property type="match status" value="1"/>
</dbReference>
<dbReference type="GO" id="GO:0005634">
    <property type="term" value="C:nucleus"/>
    <property type="evidence" value="ECO:0007669"/>
    <property type="project" value="TreeGrafter"/>
</dbReference>
<evidence type="ECO:0000259" key="4">
    <source>
        <dbReference type="PROSITE" id="PS51192"/>
    </source>
</evidence>
<dbReference type="Pfam" id="PF00271">
    <property type="entry name" value="Helicase_C"/>
    <property type="match status" value="1"/>
</dbReference>
<feature type="region of interest" description="Disordered" evidence="3">
    <location>
        <begin position="205"/>
        <end position="225"/>
    </location>
</feature>